<sequence length="152" mass="17560">MMAGWGSRDHWSAPHFDVYGFRRSDLKTLAEKLSMDLSIPLDKITPSIPDATDSKPLSEADVEMLRMEIDSLKRQVRKLESERPILIKKYREDDPLFLAIQIRNKEWLKYDHENDRATRANQASIKQELEGMGFTSRQAESIELVACPIKRG</sequence>
<dbReference type="EMBL" id="DACXIC010000016">
    <property type="protein sequence ID" value="HAU4357599.1"/>
    <property type="molecule type" value="Genomic_DNA"/>
</dbReference>
<name>A0AAD3UKX7_KLEOX</name>
<evidence type="ECO:0000313" key="3">
    <source>
        <dbReference type="Proteomes" id="UP000868497"/>
    </source>
</evidence>
<dbReference type="RefSeq" id="WP_064358008.1">
    <property type="nucleotide sequence ID" value="NZ_CP089411.1"/>
</dbReference>
<keyword evidence="1" id="KW-0175">Coiled coil</keyword>
<gene>
    <name evidence="2" type="ORF">F6W21_14800</name>
</gene>
<protein>
    <submittedName>
        <fullName evidence="2">Uncharacterized protein</fullName>
    </submittedName>
</protein>
<comment type="caution">
    <text evidence="2">The sequence shown here is derived from an EMBL/GenBank/DDBJ whole genome shotgun (WGS) entry which is preliminary data.</text>
</comment>
<reference evidence="2" key="2">
    <citation type="submission" date="2019-09" db="EMBL/GenBank/DDBJ databases">
        <authorList>
            <consortium name="NCBI Pathogen Detection Project"/>
        </authorList>
    </citation>
    <scope>NUCLEOTIDE SEQUENCE</scope>
    <source>
        <strain evidence="2">AUSMDU00005748</strain>
    </source>
</reference>
<dbReference type="Proteomes" id="UP000868497">
    <property type="component" value="Unassembled WGS sequence"/>
</dbReference>
<dbReference type="AlphaFoldDB" id="A0AAD3UKX7"/>
<evidence type="ECO:0000313" key="2">
    <source>
        <dbReference type="EMBL" id="HAU4357599.1"/>
    </source>
</evidence>
<proteinExistence type="predicted"/>
<evidence type="ECO:0000256" key="1">
    <source>
        <dbReference type="SAM" id="Coils"/>
    </source>
</evidence>
<organism evidence="2 3">
    <name type="scientific">Klebsiella oxytoca</name>
    <dbReference type="NCBI Taxonomy" id="571"/>
    <lineage>
        <taxon>Bacteria</taxon>
        <taxon>Pseudomonadati</taxon>
        <taxon>Pseudomonadota</taxon>
        <taxon>Gammaproteobacteria</taxon>
        <taxon>Enterobacterales</taxon>
        <taxon>Enterobacteriaceae</taxon>
        <taxon>Klebsiella/Raoultella group</taxon>
        <taxon>Klebsiella</taxon>
    </lineage>
</organism>
<reference evidence="2" key="1">
    <citation type="journal article" date="2018" name="Genome Biol.">
        <title>SKESA: strategic k-mer extension for scrupulous assemblies.</title>
        <authorList>
            <person name="Souvorov A."/>
            <person name="Agarwala R."/>
            <person name="Lipman D.J."/>
        </authorList>
    </citation>
    <scope>NUCLEOTIDE SEQUENCE</scope>
    <source>
        <strain evidence="2">AUSMDU00005748</strain>
    </source>
</reference>
<feature type="coiled-coil region" evidence="1">
    <location>
        <begin position="62"/>
        <end position="89"/>
    </location>
</feature>
<accession>A0AAD3UKX7</accession>